<evidence type="ECO:0000256" key="2">
    <source>
        <dbReference type="ARBA" id="ARBA00022723"/>
    </source>
</evidence>
<feature type="domain" description="Cytochrome c" evidence="6">
    <location>
        <begin position="21"/>
        <end position="132"/>
    </location>
</feature>
<dbReference type="EMBL" id="JAOVQO010000016">
    <property type="protein sequence ID" value="MCU9849645.1"/>
    <property type="molecule type" value="Genomic_DNA"/>
</dbReference>
<sequence>MIRTAVVFLAAGAALSACAPEQQVSGRALYGDYCAACHGADGKGDGPAAEGLGKAPADLTTIAARNGGTFPKVKVMSVIDGYTRRGDRSSVMPELGVALQEGPLVMVETGEGVLTPTPVNLVALADYLERLQE</sequence>
<evidence type="ECO:0000259" key="6">
    <source>
        <dbReference type="PROSITE" id="PS51007"/>
    </source>
</evidence>
<name>A0ABT2X6S1_9RHOB</name>
<dbReference type="Pfam" id="PF13442">
    <property type="entry name" value="Cytochrome_CBB3"/>
    <property type="match status" value="1"/>
</dbReference>
<organism evidence="7 8">
    <name type="scientific">Albidovulum salinarum</name>
    <dbReference type="NCBI Taxonomy" id="2984153"/>
    <lineage>
        <taxon>Bacteria</taxon>
        <taxon>Pseudomonadati</taxon>
        <taxon>Pseudomonadota</taxon>
        <taxon>Alphaproteobacteria</taxon>
        <taxon>Rhodobacterales</taxon>
        <taxon>Paracoccaceae</taxon>
        <taxon>Albidovulum</taxon>
    </lineage>
</organism>
<evidence type="ECO:0000313" key="7">
    <source>
        <dbReference type="EMBL" id="MCU9849645.1"/>
    </source>
</evidence>
<protein>
    <submittedName>
        <fullName evidence="7">Cytochrome c</fullName>
    </submittedName>
</protein>
<feature type="signal peptide" evidence="5">
    <location>
        <begin position="1"/>
        <end position="19"/>
    </location>
</feature>
<keyword evidence="5" id="KW-0732">Signal</keyword>
<dbReference type="PROSITE" id="PS51007">
    <property type="entry name" value="CYTC"/>
    <property type="match status" value="1"/>
</dbReference>
<evidence type="ECO:0000256" key="4">
    <source>
        <dbReference type="PROSITE-ProRule" id="PRU00433"/>
    </source>
</evidence>
<accession>A0ABT2X6S1</accession>
<proteinExistence type="predicted"/>
<dbReference type="InterPro" id="IPR036909">
    <property type="entry name" value="Cyt_c-like_dom_sf"/>
</dbReference>
<keyword evidence="2 4" id="KW-0479">Metal-binding</keyword>
<keyword evidence="3 4" id="KW-0408">Iron</keyword>
<gene>
    <name evidence="7" type="ORF">OEZ60_16720</name>
</gene>
<dbReference type="PROSITE" id="PS51257">
    <property type="entry name" value="PROKAR_LIPOPROTEIN"/>
    <property type="match status" value="1"/>
</dbReference>
<dbReference type="SUPFAM" id="SSF46626">
    <property type="entry name" value="Cytochrome c"/>
    <property type="match status" value="1"/>
</dbReference>
<evidence type="ECO:0000256" key="5">
    <source>
        <dbReference type="SAM" id="SignalP"/>
    </source>
</evidence>
<dbReference type="RefSeq" id="WP_263338619.1">
    <property type="nucleotide sequence ID" value="NZ_JAOVQO010000016.1"/>
</dbReference>
<reference evidence="7 8" key="1">
    <citation type="submission" date="2022-10" db="EMBL/GenBank/DDBJ databases">
        <title>Defluviimonas sp. nov., isolated from ocean surface sediments.</title>
        <authorList>
            <person name="He W."/>
            <person name="Wang L."/>
            <person name="Zhang D.-F."/>
        </authorList>
    </citation>
    <scope>NUCLEOTIDE SEQUENCE [LARGE SCALE GENOMIC DNA]</scope>
    <source>
        <strain evidence="7 8">WL0024</strain>
    </source>
</reference>
<evidence type="ECO:0000313" key="8">
    <source>
        <dbReference type="Proteomes" id="UP001209535"/>
    </source>
</evidence>
<dbReference type="Gene3D" id="1.10.760.10">
    <property type="entry name" value="Cytochrome c-like domain"/>
    <property type="match status" value="1"/>
</dbReference>
<keyword evidence="1 4" id="KW-0349">Heme</keyword>
<comment type="caution">
    <text evidence="7">The sequence shown here is derived from an EMBL/GenBank/DDBJ whole genome shotgun (WGS) entry which is preliminary data.</text>
</comment>
<feature type="chain" id="PRO_5046703447" evidence="5">
    <location>
        <begin position="20"/>
        <end position="133"/>
    </location>
</feature>
<evidence type="ECO:0000256" key="3">
    <source>
        <dbReference type="ARBA" id="ARBA00023004"/>
    </source>
</evidence>
<dbReference type="InterPro" id="IPR009056">
    <property type="entry name" value="Cyt_c-like_dom"/>
</dbReference>
<evidence type="ECO:0000256" key="1">
    <source>
        <dbReference type="ARBA" id="ARBA00022617"/>
    </source>
</evidence>
<dbReference type="Proteomes" id="UP001209535">
    <property type="component" value="Unassembled WGS sequence"/>
</dbReference>
<keyword evidence="8" id="KW-1185">Reference proteome</keyword>